<proteinExistence type="predicted"/>
<dbReference type="EMBL" id="JACHMO010000001">
    <property type="protein sequence ID" value="MBB5804272.1"/>
    <property type="molecule type" value="Genomic_DNA"/>
</dbReference>
<name>A0A7W9HL16_9PSEU</name>
<accession>A0A7W9HL16</accession>
<evidence type="ECO:0000313" key="2">
    <source>
        <dbReference type="Proteomes" id="UP000552097"/>
    </source>
</evidence>
<sequence>MTARRAPEGRTVLDIDETAISAIKELTDAAGVAPRGGLRIARTPDQRFDLSIAARPGGDDEVVTSEDGARVFLEPRAAEVLSEKVLDVRTDDDGRFHFGVYPKL</sequence>
<dbReference type="Proteomes" id="UP000552097">
    <property type="component" value="Unassembled WGS sequence"/>
</dbReference>
<gene>
    <name evidence="1" type="ORF">F4560_004040</name>
</gene>
<dbReference type="AlphaFoldDB" id="A0A7W9HL16"/>
<reference evidence="1 2" key="1">
    <citation type="submission" date="2020-08" db="EMBL/GenBank/DDBJ databases">
        <title>Sequencing the genomes of 1000 actinobacteria strains.</title>
        <authorList>
            <person name="Klenk H.-P."/>
        </authorList>
    </citation>
    <scope>NUCLEOTIDE SEQUENCE [LARGE SCALE GENOMIC DNA]</scope>
    <source>
        <strain evidence="1 2">DSM 45486</strain>
    </source>
</reference>
<protein>
    <submittedName>
        <fullName evidence="1">Fe-S cluster assembly iron-binding protein IscA</fullName>
    </submittedName>
</protein>
<keyword evidence="2" id="KW-1185">Reference proteome</keyword>
<organism evidence="1 2">
    <name type="scientific">Saccharothrix ecbatanensis</name>
    <dbReference type="NCBI Taxonomy" id="1105145"/>
    <lineage>
        <taxon>Bacteria</taxon>
        <taxon>Bacillati</taxon>
        <taxon>Actinomycetota</taxon>
        <taxon>Actinomycetes</taxon>
        <taxon>Pseudonocardiales</taxon>
        <taxon>Pseudonocardiaceae</taxon>
        <taxon>Saccharothrix</taxon>
    </lineage>
</organism>
<evidence type="ECO:0000313" key="1">
    <source>
        <dbReference type="EMBL" id="MBB5804272.1"/>
    </source>
</evidence>
<comment type="caution">
    <text evidence="1">The sequence shown here is derived from an EMBL/GenBank/DDBJ whole genome shotgun (WGS) entry which is preliminary data.</text>
</comment>